<comment type="caution">
    <text evidence="1">The sequence shown here is derived from an EMBL/GenBank/DDBJ whole genome shotgun (WGS) entry which is preliminary data.</text>
</comment>
<organism evidence="1 2">
    <name type="scientific">Symplocastrum torsivum CPER-KK1</name>
    <dbReference type="NCBI Taxonomy" id="450513"/>
    <lineage>
        <taxon>Bacteria</taxon>
        <taxon>Bacillati</taxon>
        <taxon>Cyanobacteriota</taxon>
        <taxon>Cyanophyceae</taxon>
        <taxon>Oscillatoriophycideae</taxon>
        <taxon>Oscillatoriales</taxon>
        <taxon>Microcoleaceae</taxon>
        <taxon>Symplocastrum</taxon>
    </lineage>
</organism>
<protein>
    <submittedName>
        <fullName evidence="1">Heterocyst frequency control protein PatD</fullName>
    </submittedName>
</protein>
<dbReference type="AlphaFoldDB" id="A0A951PQJ1"/>
<proteinExistence type="predicted"/>
<evidence type="ECO:0000313" key="2">
    <source>
        <dbReference type="Proteomes" id="UP000753908"/>
    </source>
</evidence>
<dbReference type="NCBIfam" id="NF037954">
    <property type="entry name" value="het_cyst_PatD"/>
    <property type="match status" value="1"/>
</dbReference>
<dbReference type="EMBL" id="JAHHIF010000052">
    <property type="protein sequence ID" value="MBW4547971.1"/>
    <property type="molecule type" value="Genomic_DNA"/>
</dbReference>
<sequence length="119" mass="13782">MLQPSHHQRYQEFKQVLEELHKTVIAKDSESLALHEQFQQIRQLFLSEVASLSADDVAVDIMSRWQSIQTEIYKQMRLLETDLMLLQAARSAATTQTRTGSVCDRISTLIRYCEALLEQ</sequence>
<reference evidence="1" key="2">
    <citation type="journal article" date="2022" name="Microbiol. Resour. Announc.">
        <title>Metagenome Sequencing to Explore Phylogenomics of Terrestrial Cyanobacteria.</title>
        <authorList>
            <person name="Ward R.D."/>
            <person name="Stajich J.E."/>
            <person name="Johansen J.R."/>
            <person name="Huntemann M."/>
            <person name="Clum A."/>
            <person name="Foster B."/>
            <person name="Foster B."/>
            <person name="Roux S."/>
            <person name="Palaniappan K."/>
            <person name="Varghese N."/>
            <person name="Mukherjee S."/>
            <person name="Reddy T.B.K."/>
            <person name="Daum C."/>
            <person name="Copeland A."/>
            <person name="Chen I.A."/>
            <person name="Ivanova N.N."/>
            <person name="Kyrpides N.C."/>
            <person name="Shapiro N."/>
            <person name="Eloe-Fadrosh E.A."/>
            <person name="Pietrasiak N."/>
        </authorList>
    </citation>
    <scope>NUCLEOTIDE SEQUENCE</scope>
    <source>
        <strain evidence="1">CPER-KK1</strain>
    </source>
</reference>
<name>A0A951PQJ1_9CYAN</name>
<dbReference type="InterPro" id="IPR047810">
    <property type="entry name" value="PatD-like"/>
</dbReference>
<gene>
    <name evidence="1" type="primary">patD</name>
    <name evidence="1" type="ORF">KME25_26545</name>
</gene>
<accession>A0A951PQJ1</accession>
<dbReference type="Proteomes" id="UP000753908">
    <property type="component" value="Unassembled WGS sequence"/>
</dbReference>
<reference evidence="1" key="1">
    <citation type="submission" date="2021-05" db="EMBL/GenBank/DDBJ databases">
        <authorList>
            <person name="Pietrasiak N."/>
            <person name="Ward R."/>
            <person name="Stajich J.E."/>
            <person name="Kurbessoian T."/>
        </authorList>
    </citation>
    <scope>NUCLEOTIDE SEQUENCE</scope>
    <source>
        <strain evidence="1">CPER-KK1</strain>
    </source>
</reference>
<evidence type="ECO:0000313" key="1">
    <source>
        <dbReference type="EMBL" id="MBW4547971.1"/>
    </source>
</evidence>